<sequence length="556" mass="64521">MSEVVILIILLTLFLSLISWAVEKIKKSKVAKITNNVLDALYHVASGINHATSEMEKNVSEWAEKKRAERASIAQTETISKPSVHTNKIPETRKMSAWDEWKLRNRAKLNEHPYDYEEMFVNIVLMKIAEIQPSEVVSQYHFLDNNGKNRYIDFVIENKAKNWLLPIELDGYTKMQMGYEKFDDFLARQNALIKQFSIVLRYSNKKFRDHPDLVISEIRETLRLQQQGKIISKPAIERLKEEIEKLKAFLAKAKQENDKKIINIIEDHEKQIKIFEEKERKHQEKLQKEQEKRVAAERKQEAAERERQDSIVRQKRAEEARQEALEKQLVAETEWREASLIAMEAEKKYQEEKRKRERIEEELEDELCDRPSNNNKWLYAGCFLFAGISLTAATVYFFERKPTSASPRIEQITNSEKTNPIPQQSPLPVTEKTSAAIPVPTPQPVVIQSSIPVQTVQIAQPVMDYIAPDAAKNHIGEIHKICGNVVEVKTFSKGVYLNFEEKYPNQHFTAVIWKNNKALFHQSAQFGNEYICVSGKIEAYHQKPQIIIKSASQIYS</sequence>
<evidence type="ECO:0000256" key="3">
    <source>
        <dbReference type="SAM" id="Phobius"/>
    </source>
</evidence>
<proteinExistence type="predicted"/>
<dbReference type="GeneID" id="84790848"/>
<dbReference type="RefSeq" id="WP_004143307.1">
    <property type="nucleotide sequence ID" value="NZ_GG694029.1"/>
</dbReference>
<dbReference type="AlphaFoldDB" id="C8NDE7"/>
<feature type="region of interest" description="Disordered" evidence="2">
    <location>
        <begin position="291"/>
        <end position="314"/>
    </location>
</feature>
<reference evidence="4 5" key="1">
    <citation type="submission" date="2009-08" db="EMBL/GenBank/DDBJ databases">
        <authorList>
            <person name="Qin X."/>
            <person name="Bachman B."/>
            <person name="Battles P."/>
            <person name="Bell A."/>
            <person name="Bess C."/>
            <person name="Bickham C."/>
            <person name="Chaboub L."/>
            <person name="Chen D."/>
            <person name="Coyle M."/>
            <person name="Deiros D.R."/>
            <person name="Dinh H."/>
            <person name="Forbes L."/>
            <person name="Fowler G."/>
            <person name="Francisco L."/>
            <person name="Fu Q."/>
            <person name="Gubbala S."/>
            <person name="Hale W."/>
            <person name="Han Y."/>
            <person name="Hemphill L."/>
            <person name="Highlander S.K."/>
            <person name="Hirani K."/>
            <person name="Hogues M."/>
            <person name="Jackson L."/>
            <person name="Jakkamsetti A."/>
            <person name="Javaid M."/>
            <person name="Jiang H."/>
            <person name="Korchina V."/>
            <person name="Kovar C."/>
            <person name="Lara F."/>
            <person name="Lee S."/>
            <person name="Mata R."/>
            <person name="Mathew T."/>
            <person name="Moen C."/>
            <person name="Morales K."/>
            <person name="Munidasa M."/>
            <person name="Nazareth L."/>
            <person name="Ngo R."/>
            <person name="Nguyen L."/>
            <person name="Okwuonu G."/>
            <person name="Ongeri F."/>
            <person name="Patil S."/>
            <person name="Petrosino J."/>
            <person name="Pham C."/>
            <person name="Pham P."/>
            <person name="Pu L.-L."/>
            <person name="Puazo M."/>
            <person name="Raj R."/>
            <person name="Reid J."/>
            <person name="Rouhana J."/>
            <person name="Saada N."/>
            <person name="Shang Y."/>
            <person name="Simmons D."/>
            <person name="Thornton R."/>
            <person name="Warren J."/>
            <person name="Weissenberger G."/>
            <person name="Zhang J."/>
            <person name="Zhang L."/>
            <person name="Zhou C."/>
            <person name="Zhu D."/>
            <person name="Muzny D."/>
            <person name="Worley K."/>
            <person name="Gibbs R."/>
        </authorList>
    </citation>
    <scope>NUCLEOTIDE SEQUENCE [LARGE SCALE GENOMIC DNA]</scope>
    <source>
        <strain evidence="5">ATCC 15826 / DSM 8339 / NCTC 10426 / 6573</strain>
    </source>
</reference>
<evidence type="ECO:0000256" key="1">
    <source>
        <dbReference type="SAM" id="Coils"/>
    </source>
</evidence>
<protein>
    <submittedName>
        <fullName evidence="4">Uncharacterized protein</fullName>
    </submittedName>
</protein>
<keyword evidence="1" id="KW-0175">Coiled coil</keyword>
<dbReference type="Proteomes" id="UP000004870">
    <property type="component" value="Unassembled WGS sequence"/>
</dbReference>
<keyword evidence="3" id="KW-1133">Transmembrane helix</keyword>
<feature type="transmembrane region" description="Helical" evidence="3">
    <location>
        <begin position="377"/>
        <end position="398"/>
    </location>
</feature>
<accession>C8NDE7</accession>
<dbReference type="OrthoDB" id="5902456at2"/>
<gene>
    <name evidence="4" type="ORF">HMPREF0198_2525</name>
</gene>
<organism evidence="4 5">
    <name type="scientific">Cardiobacterium hominis (strain ATCC 15826 / DSM 8339 / NCTC 10426 / 6573)</name>
    <dbReference type="NCBI Taxonomy" id="638300"/>
    <lineage>
        <taxon>Bacteria</taxon>
        <taxon>Pseudomonadati</taxon>
        <taxon>Pseudomonadota</taxon>
        <taxon>Gammaproteobacteria</taxon>
        <taxon>Cardiobacteriales</taxon>
        <taxon>Cardiobacteriaceae</taxon>
        <taxon>Cardiobacterium</taxon>
    </lineage>
</organism>
<comment type="caution">
    <text evidence="4">The sequence shown here is derived from an EMBL/GenBank/DDBJ whole genome shotgun (WGS) entry which is preliminary data.</text>
</comment>
<evidence type="ECO:0000256" key="2">
    <source>
        <dbReference type="SAM" id="MobiDB-lite"/>
    </source>
</evidence>
<evidence type="ECO:0000313" key="5">
    <source>
        <dbReference type="Proteomes" id="UP000004870"/>
    </source>
</evidence>
<keyword evidence="3" id="KW-0472">Membrane</keyword>
<evidence type="ECO:0000313" key="4">
    <source>
        <dbReference type="EMBL" id="EEV87381.1"/>
    </source>
</evidence>
<keyword evidence="5" id="KW-1185">Reference proteome</keyword>
<dbReference type="EMBL" id="ACKY01000132">
    <property type="protein sequence ID" value="EEV87381.1"/>
    <property type="molecule type" value="Genomic_DNA"/>
</dbReference>
<feature type="coiled-coil region" evidence="1">
    <location>
        <begin position="342"/>
        <end position="369"/>
    </location>
</feature>
<dbReference type="HOGENOM" id="CLU_596991_0_0_6"/>
<keyword evidence="3" id="KW-0812">Transmembrane</keyword>
<name>C8NDE7_CARH6</name>